<gene>
    <name evidence="2" type="ORF">ENL07_10180</name>
</gene>
<evidence type="ECO:0000313" key="2">
    <source>
        <dbReference type="EMBL" id="HHE32963.1"/>
    </source>
</evidence>
<protein>
    <submittedName>
        <fullName evidence="2">Uncharacterized protein</fullName>
    </submittedName>
</protein>
<dbReference type="Proteomes" id="UP000886058">
    <property type="component" value="Unassembled WGS sequence"/>
</dbReference>
<proteinExistence type="predicted"/>
<feature type="non-terminal residue" evidence="2">
    <location>
        <position position="98"/>
    </location>
</feature>
<feature type="region of interest" description="Disordered" evidence="1">
    <location>
        <begin position="79"/>
        <end position="98"/>
    </location>
</feature>
<dbReference type="AlphaFoldDB" id="A0A7C5HIT1"/>
<sequence length="98" mass="10767">MGTIDDYRTGKVVEGIRKAESVLDSRSASTDGDPVFEHICEKIVAFKPVWISAERAVELIRQSEILAVGERASLPRLLAENTSNSVQPGRRPASFARL</sequence>
<evidence type="ECO:0000256" key="1">
    <source>
        <dbReference type="SAM" id="MobiDB-lite"/>
    </source>
</evidence>
<accession>A0A7C5HIT1</accession>
<organism evidence="2">
    <name type="scientific">Chlorobaculum parvum</name>
    <dbReference type="NCBI Taxonomy" id="274539"/>
    <lineage>
        <taxon>Bacteria</taxon>
        <taxon>Pseudomonadati</taxon>
        <taxon>Chlorobiota</taxon>
        <taxon>Chlorobiia</taxon>
        <taxon>Chlorobiales</taxon>
        <taxon>Chlorobiaceae</taxon>
        <taxon>Chlorobaculum</taxon>
    </lineage>
</organism>
<name>A0A7C5HIT1_9CHLB</name>
<comment type="caution">
    <text evidence="2">The sequence shown here is derived from an EMBL/GenBank/DDBJ whole genome shotgun (WGS) entry which is preliminary data.</text>
</comment>
<dbReference type="EMBL" id="DRSQ01000219">
    <property type="protein sequence ID" value="HHE32963.1"/>
    <property type="molecule type" value="Genomic_DNA"/>
</dbReference>
<reference evidence="2" key="1">
    <citation type="journal article" date="2020" name="mSystems">
        <title>Genome- and Community-Level Interaction Insights into Carbon Utilization and Element Cycling Functions of Hydrothermarchaeota in Hydrothermal Sediment.</title>
        <authorList>
            <person name="Zhou Z."/>
            <person name="Liu Y."/>
            <person name="Xu W."/>
            <person name="Pan J."/>
            <person name="Luo Z.H."/>
            <person name="Li M."/>
        </authorList>
    </citation>
    <scope>NUCLEOTIDE SEQUENCE [LARGE SCALE GENOMIC DNA]</scope>
    <source>
        <strain evidence="2">HyVt-633</strain>
    </source>
</reference>